<protein>
    <submittedName>
        <fullName evidence="1">Uncharacterized protein</fullName>
    </submittedName>
</protein>
<dbReference type="Proteomes" id="UP000011135">
    <property type="component" value="Unassembled WGS sequence"/>
</dbReference>
<dbReference type="EMBL" id="AMZN01000093">
    <property type="protein sequence ID" value="ELR68751.1"/>
    <property type="molecule type" value="Genomic_DNA"/>
</dbReference>
<sequence length="196" mass="23105">MNEKETYPPKIDIPKEFHSFSKGDLFDTCIECDRFLLEEGTEYFIEKAIKTYSGYQATDVIFEYAICLDCAEKMRKRMSIESMRSIEDYFARNVDFHERMELMQANPHNPEAWMDKCMVNGHSKYQLNEYQIYAHCNGKHMELTHMPYLISGEVIDELTHLLSEKTLDELDGFFNNHFGPPPELMEPLPRKRIALI</sequence>
<evidence type="ECO:0000313" key="2">
    <source>
        <dbReference type="Proteomes" id="UP000011135"/>
    </source>
</evidence>
<dbReference type="AlphaFoldDB" id="L8JIR6"/>
<dbReference type="OrthoDB" id="1467052at2"/>
<gene>
    <name evidence="1" type="ORF">C900_05847</name>
</gene>
<name>L8JIR6_9BACT</name>
<accession>L8JIR6</accession>
<keyword evidence="2" id="KW-1185">Reference proteome</keyword>
<proteinExistence type="predicted"/>
<comment type="caution">
    <text evidence="1">The sequence shown here is derived from an EMBL/GenBank/DDBJ whole genome shotgun (WGS) entry which is preliminary data.</text>
</comment>
<evidence type="ECO:0000313" key="1">
    <source>
        <dbReference type="EMBL" id="ELR68751.1"/>
    </source>
</evidence>
<reference evidence="1 2" key="1">
    <citation type="submission" date="2012-12" db="EMBL/GenBank/DDBJ databases">
        <title>Genome assembly of Fulvivirga imtechensis AK7.</title>
        <authorList>
            <person name="Nupur N."/>
            <person name="Khatri I."/>
            <person name="Kumar R."/>
            <person name="Subramanian S."/>
            <person name="Pinnaka A."/>
        </authorList>
    </citation>
    <scope>NUCLEOTIDE SEQUENCE [LARGE SCALE GENOMIC DNA]</scope>
    <source>
        <strain evidence="1 2">AK7</strain>
    </source>
</reference>
<dbReference type="RefSeq" id="WP_009582923.1">
    <property type="nucleotide sequence ID" value="NZ_AMZN01000093.1"/>
</dbReference>
<organism evidence="1 2">
    <name type="scientific">Fulvivirga imtechensis AK7</name>
    <dbReference type="NCBI Taxonomy" id="1237149"/>
    <lineage>
        <taxon>Bacteria</taxon>
        <taxon>Pseudomonadati</taxon>
        <taxon>Bacteroidota</taxon>
        <taxon>Cytophagia</taxon>
        <taxon>Cytophagales</taxon>
        <taxon>Fulvivirgaceae</taxon>
        <taxon>Fulvivirga</taxon>
    </lineage>
</organism>
<dbReference type="eggNOG" id="ENOG5033JZB">
    <property type="taxonomic scope" value="Bacteria"/>
</dbReference>